<evidence type="ECO:0000256" key="1">
    <source>
        <dbReference type="ARBA" id="ARBA00023015"/>
    </source>
</evidence>
<evidence type="ECO:0000313" key="6">
    <source>
        <dbReference type="Proteomes" id="UP000516160"/>
    </source>
</evidence>
<proteinExistence type="predicted"/>
<dbReference type="SMART" id="SM00866">
    <property type="entry name" value="UTRA"/>
    <property type="match status" value="1"/>
</dbReference>
<evidence type="ECO:0000259" key="4">
    <source>
        <dbReference type="PROSITE" id="PS50949"/>
    </source>
</evidence>
<gene>
    <name evidence="5" type="ORF">HYG86_17745</name>
</gene>
<dbReference type="CDD" id="cd07377">
    <property type="entry name" value="WHTH_GntR"/>
    <property type="match status" value="1"/>
</dbReference>
<dbReference type="AlphaFoldDB" id="A0A7G9WCS2"/>
<dbReference type="EMBL" id="CP058559">
    <property type="protein sequence ID" value="QNO16484.1"/>
    <property type="molecule type" value="Genomic_DNA"/>
</dbReference>
<protein>
    <submittedName>
        <fullName evidence="5">GntR family transcriptional regulator</fullName>
    </submittedName>
</protein>
<dbReference type="SUPFAM" id="SSF46785">
    <property type="entry name" value="Winged helix' DNA-binding domain"/>
    <property type="match status" value="1"/>
</dbReference>
<evidence type="ECO:0000313" key="5">
    <source>
        <dbReference type="EMBL" id="QNO16484.1"/>
    </source>
</evidence>
<reference evidence="5 6" key="1">
    <citation type="submission" date="2020-07" db="EMBL/GenBank/DDBJ databases">
        <title>Alkalicella. sp. LB2 genome.</title>
        <authorList>
            <person name="Postec A."/>
            <person name="Quemeneur M."/>
        </authorList>
    </citation>
    <scope>NUCLEOTIDE SEQUENCE [LARGE SCALE GENOMIC DNA]</scope>
    <source>
        <strain evidence="5 6">LB2</strain>
    </source>
</reference>
<dbReference type="Pfam" id="PF07702">
    <property type="entry name" value="UTRA"/>
    <property type="match status" value="1"/>
</dbReference>
<dbReference type="GO" id="GO:0003700">
    <property type="term" value="F:DNA-binding transcription factor activity"/>
    <property type="evidence" value="ECO:0007669"/>
    <property type="project" value="InterPro"/>
</dbReference>
<dbReference type="InterPro" id="IPR050679">
    <property type="entry name" value="Bact_HTH_transcr_reg"/>
</dbReference>
<dbReference type="Pfam" id="PF00392">
    <property type="entry name" value="GntR"/>
    <property type="match status" value="1"/>
</dbReference>
<keyword evidence="6" id="KW-1185">Reference proteome</keyword>
<evidence type="ECO:0000256" key="2">
    <source>
        <dbReference type="ARBA" id="ARBA00023125"/>
    </source>
</evidence>
<dbReference type="InterPro" id="IPR028978">
    <property type="entry name" value="Chorismate_lyase_/UTRA_dom_sf"/>
</dbReference>
<dbReference type="SMART" id="SM00345">
    <property type="entry name" value="HTH_GNTR"/>
    <property type="match status" value="1"/>
</dbReference>
<dbReference type="RefSeq" id="WP_213166875.1">
    <property type="nucleotide sequence ID" value="NZ_CP058559.1"/>
</dbReference>
<dbReference type="PROSITE" id="PS50949">
    <property type="entry name" value="HTH_GNTR"/>
    <property type="match status" value="1"/>
</dbReference>
<dbReference type="KEGG" id="acae:HYG86_17745"/>
<dbReference type="Proteomes" id="UP000516160">
    <property type="component" value="Chromosome"/>
</dbReference>
<name>A0A7G9WCS2_ALKCA</name>
<dbReference type="InterPro" id="IPR011663">
    <property type="entry name" value="UTRA"/>
</dbReference>
<dbReference type="InterPro" id="IPR000524">
    <property type="entry name" value="Tscrpt_reg_HTH_GntR"/>
</dbReference>
<sequence length="246" mass="28419">MNIVKPDPRPLYLLVKDKLLELINNGYYKKGSKLPSEFELAKSLGVSRPTLREALRVLEEENILSRRHGIGTFINDNTQRIKNGIEQLHSVTESIEQLSLSAGTILLSVSIESADNNDKEKLQMVSDEEFVIKVERIRTADEEPVVFCIDKIVKQNDINHEDFYDVENSLFDFLQEHYKIKISYAISEIIPVQANYKLAKALNIPARTPILLLDQTHFSDDNKPVLYSKNYFRPDRFSFHVVRKRV</sequence>
<accession>A0A7G9WCS2</accession>
<dbReference type="SUPFAM" id="SSF64288">
    <property type="entry name" value="Chorismate lyase-like"/>
    <property type="match status" value="1"/>
</dbReference>
<keyword evidence="2" id="KW-0238">DNA-binding</keyword>
<dbReference type="InterPro" id="IPR036388">
    <property type="entry name" value="WH-like_DNA-bd_sf"/>
</dbReference>
<dbReference type="Gene3D" id="1.10.10.10">
    <property type="entry name" value="Winged helix-like DNA-binding domain superfamily/Winged helix DNA-binding domain"/>
    <property type="match status" value="1"/>
</dbReference>
<feature type="domain" description="HTH gntR-type" evidence="4">
    <location>
        <begin position="9"/>
        <end position="77"/>
    </location>
</feature>
<dbReference type="PANTHER" id="PTHR44846:SF17">
    <property type="entry name" value="GNTR-FAMILY TRANSCRIPTIONAL REGULATOR"/>
    <property type="match status" value="1"/>
</dbReference>
<dbReference type="PANTHER" id="PTHR44846">
    <property type="entry name" value="MANNOSYL-D-GLYCERATE TRANSPORT/METABOLISM SYSTEM REPRESSOR MNGR-RELATED"/>
    <property type="match status" value="1"/>
</dbReference>
<dbReference type="GO" id="GO:0045892">
    <property type="term" value="P:negative regulation of DNA-templated transcription"/>
    <property type="evidence" value="ECO:0007669"/>
    <property type="project" value="TreeGrafter"/>
</dbReference>
<dbReference type="Gene3D" id="3.40.1410.10">
    <property type="entry name" value="Chorismate lyase-like"/>
    <property type="match status" value="1"/>
</dbReference>
<evidence type="ECO:0000256" key="3">
    <source>
        <dbReference type="ARBA" id="ARBA00023163"/>
    </source>
</evidence>
<keyword evidence="3" id="KW-0804">Transcription</keyword>
<keyword evidence="1" id="KW-0805">Transcription regulation</keyword>
<dbReference type="InterPro" id="IPR036390">
    <property type="entry name" value="WH_DNA-bd_sf"/>
</dbReference>
<dbReference type="GO" id="GO:0003677">
    <property type="term" value="F:DNA binding"/>
    <property type="evidence" value="ECO:0007669"/>
    <property type="project" value="UniProtKB-KW"/>
</dbReference>
<organism evidence="5 6">
    <name type="scientific">Alkalicella caledoniensis</name>
    <dbReference type="NCBI Taxonomy" id="2731377"/>
    <lineage>
        <taxon>Bacteria</taxon>
        <taxon>Bacillati</taxon>
        <taxon>Bacillota</taxon>
        <taxon>Clostridia</taxon>
        <taxon>Eubacteriales</taxon>
        <taxon>Proteinivoracaceae</taxon>
        <taxon>Alkalicella</taxon>
    </lineage>
</organism>
<dbReference type="PRINTS" id="PR00035">
    <property type="entry name" value="HTHGNTR"/>
</dbReference>